<evidence type="ECO:0000256" key="1">
    <source>
        <dbReference type="ARBA" id="ARBA00004443"/>
    </source>
</evidence>
<comment type="subcellular location">
    <subcellularLocation>
        <location evidence="1">Mitochondrion inner membrane</location>
        <topology evidence="1">Peripheral membrane protein</topology>
        <orientation evidence="1">Matrix side</orientation>
    </subcellularLocation>
</comment>
<dbReference type="InterPro" id="IPR019377">
    <property type="entry name" value="NADH_UbQ_OxRdtase_su10"/>
</dbReference>
<dbReference type="PANTHER" id="PTHR13094">
    <property type="entry name" value="NADH-UBIQUINONE OXIDOREDUCTASE PDSW SUBUNIT"/>
    <property type="match status" value="1"/>
</dbReference>
<evidence type="ECO:0000256" key="5">
    <source>
        <dbReference type="ARBA" id="ARBA00022660"/>
    </source>
</evidence>
<organism evidence="10 11">
    <name type="scientific">Polistes dominula</name>
    <name type="common">European paper wasp</name>
    <name type="synonym">Vespa dominula</name>
    <dbReference type="NCBI Taxonomy" id="743375"/>
    <lineage>
        <taxon>Eukaryota</taxon>
        <taxon>Metazoa</taxon>
        <taxon>Ecdysozoa</taxon>
        <taxon>Arthropoda</taxon>
        <taxon>Hexapoda</taxon>
        <taxon>Insecta</taxon>
        <taxon>Pterygota</taxon>
        <taxon>Neoptera</taxon>
        <taxon>Endopterygota</taxon>
        <taxon>Hymenoptera</taxon>
        <taxon>Apocrita</taxon>
        <taxon>Aculeata</taxon>
        <taxon>Vespoidea</taxon>
        <taxon>Vespidae</taxon>
        <taxon>Polistinae</taxon>
        <taxon>Polistini</taxon>
        <taxon>Polistes</taxon>
    </lineage>
</organism>
<reference evidence="11" key="1">
    <citation type="submission" date="2025-08" db="UniProtKB">
        <authorList>
            <consortium name="RefSeq"/>
        </authorList>
    </citation>
    <scope>IDENTIFICATION</scope>
    <source>
        <tissue evidence="11">Whole body</tissue>
    </source>
</reference>
<proteinExistence type="inferred from homology"/>
<dbReference type="PANTHER" id="PTHR13094:SF1">
    <property type="entry name" value="NADH DEHYDROGENASE [UBIQUINONE] 1 BETA SUBCOMPLEX SUBUNIT 10"/>
    <property type="match status" value="1"/>
</dbReference>
<evidence type="ECO:0000256" key="2">
    <source>
        <dbReference type="ARBA" id="ARBA00008317"/>
    </source>
</evidence>
<comment type="similarity">
    <text evidence="2">Belongs to the complex I NDUFB10 subunit family.</text>
</comment>
<protein>
    <recommendedName>
        <fullName evidence="3">NADH dehydrogenase [ubiquinone] 1 beta subcomplex subunit 10</fullName>
    </recommendedName>
</protein>
<dbReference type="Pfam" id="PF10249">
    <property type="entry name" value="NDUFB10"/>
    <property type="match status" value="1"/>
</dbReference>
<sequence length="156" mass="18499">MEQHPNALKRFANAVYNVIDAPVVFFREKIVEPNQQKYPWYHQKFRRVPTIDECYTDDMVCFIEANLQFERDRAVDDAILNILRCRYEECAMHHELDDRDEICTPLKNIYEEASGAWFAKYGDLPATLNVQQAFMKQKHRMVWERRHGPVGSGMKT</sequence>
<dbReference type="Proteomes" id="UP000694924">
    <property type="component" value="Unplaced"/>
</dbReference>
<evidence type="ECO:0000256" key="8">
    <source>
        <dbReference type="ARBA" id="ARBA00023128"/>
    </source>
</evidence>
<accession>A0ABM1JB04</accession>
<gene>
    <name evidence="11" type="primary">LOC107073468</name>
</gene>
<dbReference type="RefSeq" id="XP_015189642.1">
    <property type="nucleotide sequence ID" value="XM_015334156.1"/>
</dbReference>
<keyword evidence="6" id="KW-0999">Mitochondrion inner membrane</keyword>
<evidence type="ECO:0000256" key="6">
    <source>
        <dbReference type="ARBA" id="ARBA00022792"/>
    </source>
</evidence>
<keyword evidence="4" id="KW-0813">Transport</keyword>
<keyword evidence="5" id="KW-0679">Respiratory chain</keyword>
<evidence type="ECO:0000313" key="10">
    <source>
        <dbReference type="Proteomes" id="UP000694924"/>
    </source>
</evidence>
<dbReference type="InterPro" id="IPR039993">
    <property type="entry name" value="NDUFB10"/>
</dbReference>
<evidence type="ECO:0000256" key="4">
    <source>
        <dbReference type="ARBA" id="ARBA00022448"/>
    </source>
</evidence>
<keyword evidence="10" id="KW-1185">Reference proteome</keyword>
<evidence type="ECO:0000313" key="11">
    <source>
        <dbReference type="RefSeq" id="XP_015189642.1"/>
    </source>
</evidence>
<evidence type="ECO:0000256" key="9">
    <source>
        <dbReference type="ARBA" id="ARBA00023136"/>
    </source>
</evidence>
<name>A0ABM1JB04_POLDO</name>
<dbReference type="GeneID" id="107073468"/>
<evidence type="ECO:0000256" key="7">
    <source>
        <dbReference type="ARBA" id="ARBA00022982"/>
    </source>
</evidence>
<keyword evidence="7" id="KW-0249">Electron transport</keyword>
<keyword evidence="8" id="KW-0496">Mitochondrion</keyword>
<keyword evidence="9" id="KW-0472">Membrane</keyword>
<evidence type="ECO:0000256" key="3">
    <source>
        <dbReference type="ARBA" id="ARBA00014109"/>
    </source>
</evidence>